<feature type="region of interest" description="Disordered" evidence="1">
    <location>
        <begin position="105"/>
        <end position="129"/>
    </location>
</feature>
<feature type="compositionally biased region" description="Basic and acidic residues" evidence="1">
    <location>
        <begin position="114"/>
        <end position="129"/>
    </location>
</feature>
<evidence type="ECO:0000313" key="3">
    <source>
        <dbReference type="EMBL" id="EFB91077.1"/>
    </source>
</evidence>
<dbReference type="Pfam" id="PF13592">
    <property type="entry name" value="HTH_33"/>
    <property type="match status" value="1"/>
</dbReference>
<name>A0ABM9ZVX0_9BACT</name>
<dbReference type="InterPro" id="IPR025959">
    <property type="entry name" value="Winged_HTH_dom"/>
</dbReference>
<keyword evidence="4" id="KW-1185">Reference proteome</keyword>
<dbReference type="Proteomes" id="UP000006462">
    <property type="component" value="Unassembled WGS sequence"/>
</dbReference>
<evidence type="ECO:0000256" key="1">
    <source>
        <dbReference type="SAM" id="MobiDB-lite"/>
    </source>
</evidence>
<evidence type="ECO:0000313" key="4">
    <source>
        <dbReference type="Proteomes" id="UP000006462"/>
    </source>
</evidence>
<sequence length="129" mass="14692">MRAEGKTLKEISEITEYHFTNVSKIISQFIHRGLSYMLQCHYLGNHRNMTCEQEEAVLAPYLEKAGKGEIVSVAEIAQAYQTAVGHAIAPTQIYAVLKRHGWRKVMPRSRHPRKASEEAVEASKKLRSR</sequence>
<dbReference type="EMBL" id="ADFP01000051">
    <property type="protein sequence ID" value="EFB91077.1"/>
    <property type="molecule type" value="Genomic_DNA"/>
</dbReference>
<proteinExistence type="predicted"/>
<reference evidence="3 4" key="1">
    <citation type="submission" date="2009-12" db="EMBL/GenBank/DDBJ databases">
        <authorList>
            <person name="Shrivastava S."/>
            <person name="Madupu R."/>
            <person name="Durkin A.S."/>
            <person name="Torralba M."/>
            <person name="Methe B."/>
            <person name="Sutton G.G."/>
            <person name="Strausberg R.L."/>
            <person name="Nelson K.E."/>
        </authorList>
    </citation>
    <scope>NUCLEOTIDE SEQUENCE [LARGE SCALE GENOMIC DNA]</scope>
    <source>
        <strain evidence="3 4">W5455</strain>
    </source>
</reference>
<organism evidence="3 4">
    <name type="scientific">Pyramidobacter piscolens W5455</name>
    <dbReference type="NCBI Taxonomy" id="352165"/>
    <lineage>
        <taxon>Bacteria</taxon>
        <taxon>Thermotogati</taxon>
        <taxon>Synergistota</taxon>
        <taxon>Synergistia</taxon>
        <taxon>Synergistales</taxon>
        <taxon>Dethiosulfovibrionaceae</taxon>
        <taxon>Pyramidobacter</taxon>
    </lineage>
</organism>
<gene>
    <name evidence="3" type="ORF">HMPREF7215_0669</name>
</gene>
<accession>A0ABM9ZVX0</accession>
<protein>
    <recommendedName>
        <fullName evidence="2">Winged helix-turn helix domain-containing protein</fullName>
    </recommendedName>
</protein>
<evidence type="ECO:0000259" key="2">
    <source>
        <dbReference type="Pfam" id="PF13592"/>
    </source>
</evidence>
<feature type="domain" description="Winged helix-turn helix" evidence="2">
    <location>
        <begin position="72"/>
        <end position="125"/>
    </location>
</feature>
<comment type="caution">
    <text evidence="3">The sequence shown here is derived from an EMBL/GenBank/DDBJ whole genome shotgun (WGS) entry which is preliminary data.</text>
</comment>